<feature type="chain" id="PRO_5022772028" description="Rhodopsin" evidence="2">
    <location>
        <begin position="29"/>
        <end position="130"/>
    </location>
</feature>
<evidence type="ECO:0000256" key="2">
    <source>
        <dbReference type="SAM" id="SignalP"/>
    </source>
</evidence>
<gene>
    <name evidence="3" type="ORF">A3770_04p35300</name>
</gene>
<evidence type="ECO:0008006" key="5">
    <source>
        <dbReference type="Google" id="ProtNLM"/>
    </source>
</evidence>
<evidence type="ECO:0000256" key="1">
    <source>
        <dbReference type="SAM" id="MobiDB-lite"/>
    </source>
</evidence>
<name>A0A5B8MNW2_9CHLO</name>
<feature type="compositionally biased region" description="Low complexity" evidence="1">
    <location>
        <begin position="77"/>
        <end position="95"/>
    </location>
</feature>
<evidence type="ECO:0000313" key="4">
    <source>
        <dbReference type="Proteomes" id="UP000316726"/>
    </source>
</evidence>
<feature type="compositionally biased region" description="Pro residues" evidence="1">
    <location>
        <begin position="120"/>
        <end position="130"/>
    </location>
</feature>
<dbReference type="Proteomes" id="UP000316726">
    <property type="component" value="Chromosome 4"/>
</dbReference>
<dbReference type="PROSITE" id="PS51257">
    <property type="entry name" value="PROKAR_LIPOPROTEIN"/>
    <property type="match status" value="1"/>
</dbReference>
<feature type="region of interest" description="Disordered" evidence="1">
    <location>
        <begin position="50"/>
        <end position="130"/>
    </location>
</feature>
<reference evidence="3 4" key="1">
    <citation type="submission" date="2018-07" db="EMBL/GenBank/DDBJ databases">
        <title>The complete nuclear genome of the prasinophyte Chloropicon primus (CCMP1205).</title>
        <authorList>
            <person name="Pombert J.-F."/>
            <person name="Otis C."/>
            <person name="Turmel M."/>
            <person name="Lemieux C."/>
        </authorList>
    </citation>
    <scope>NUCLEOTIDE SEQUENCE [LARGE SCALE GENOMIC DNA]</scope>
    <source>
        <strain evidence="3 4">CCMP1205</strain>
    </source>
</reference>
<keyword evidence="4" id="KW-1185">Reference proteome</keyword>
<organism evidence="3 4">
    <name type="scientific">Chloropicon primus</name>
    <dbReference type="NCBI Taxonomy" id="1764295"/>
    <lineage>
        <taxon>Eukaryota</taxon>
        <taxon>Viridiplantae</taxon>
        <taxon>Chlorophyta</taxon>
        <taxon>Chloropicophyceae</taxon>
        <taxon>Chloropicales</taxon>
        <taxon>Chloropicaceae</taxon>
        <taxon>Chloropicon</taxon>
    </lineage>
</organism>
<dbReference type="EMBL" id="CP031037">
    <property type="protein sequence ID" value="QDZ21012.1"/>
    <property type="molecule type" value="Genomic_DNA"/>
</dbReference>
<feature type="compositionally biased region" description="Low complexity" evidence="1">
    <location>
        <begin position="110"/>
        <end position="119"/>
    </location>
</feature>
<feature type="signal peptide" evidence="2">
    <location>
        <begin position="1"/>
        <end position="28"/>
    </location>
</feature>
<accession>A0A5B8MNW2</accession>
<protein>
    <recommendedName>
        <fullName evidence="5">Rhodopsin</fullName>
    </recommendedName>
</protein>
<keyword evidence="2" id="KW-0732">Signal</keyword>
<feature type="compositionally biased region" description="Pro residues" evidence="1">
    <location>
        <begin position="96"/>
        <end position="109"/>
    </location>
</feature>
<proteinExistence type="predicted"/>
<sequence>MGKGGDVDCCEILCLGGLAVCLFQACCGGRNQPQAQGCCGPQQPNYGAQGYQQGGMPQGYPGMAAQAPPGYPNNQTQQAYGQQAYGYPQAQQGYGPQPPVALPYPPQPGYNPTAPAVVAQPPPNYPGVKK</sequence>
<evidence type="ECO:0000313" key="3">
    <source>
        <dbReference type="EMBL" id="QDZ21012.1"/>
    </source>
</evidence>
<dbReference type="AlphaFoldDB" id="A0A5B8MNW2"/>